<evidence type="ECO:0000256" key="3">
    <source>
        <dbReference type="ARBA" id="ARBA00012757"/>
    </source>
</evidence>
<dbReference type="SUPFAM" id="SSF48208">
    <property type="entry name" value="Six-hairpin glycosidases"/>
    <property type="match status" value="1"/>
</dbReference>
<sequence>MMKTVKDTSKLSIKMISGLLILLEVMVIATASEALQKIEPPPCKSNIYCHGDLLHEVQMSRIFPDSKTFVDMKMKHSPEETLKKFETMMSHIKERPPPLEEIKRFVEDNFDEAGSEFEDWNPVDWRKEPKFLKSIKDPNLRKFASDLNDIWKLLGRKMKEDVRINQDLYSILYVPHPVIVPGGRFREFYYWDSYWIIKGLLLSEMHATVRGMLTNFVSIVKQIGFIPNGGRIYYTMRSQPPMLTPMVKIYIDDTNDTEWLKENLWLLEKEFDFWMTNRTVKVEKDGRNYTLARYYENSSGPRPESYREDIMAAENLRSEEKEEYYKEIKSAAESGWDFSSRWFILDGTNKGNLSNLKTRYIVPVDLNAIIYRNAILLAEFNEMIGNFDKAAKYRQIAEEWKEAIDAVLWHDDVGAWLDYDILNGVKRDYFYPTNILPLWTECYDITKREYYVDKALKYLDKSQIMLNLGGIPATFEHSGEQWDYPNAWPPLQYFVIMALDNCNDIHAQKLAYELSEIWVRSNYKAFKANHSMFEKYDATVSGSGGGGGEYTVQLGFGWSNGLILDLLNKYHSTLSADSRFIPTMLDDSPSDLENLIPNTVSGVSTAGQMMTALLALIITIAAGFIGLVVYKRRNYCSLSSSIPSGARKAANIADERKHIVYTELKSMSND</sequence>
<keyword evidence="8" id="KW-0472">Membrane</keyword>
<keyword evidence="5 7" id="KW-0378">Hydrolase</keyword>
<evidence type="ECO:0000313" key="10">
    <source>
        <dbReference type="Proteomes" id="UP000826195"/>
    </source>
</evidence>
<comment type="similarity">
    <text evidence="2 7">Belongs to the glycosyl hydrolase 37 family.</text>
</comment>
<comment type="catalytic activity">
    <reaction evidence="1 7">
        <text>alpha,alpha-trehalose + H2O = alpha-D-glucose + beta-D-glucose</text>
        <dbReference type="Rhea" id="RHEA:32675"/>
        <dbReference type="ChEBI" id="CHEBI:15377"/>
        <dbReference type="ChEBI" id="CHEBI:15903"/>
        <dbReference type="ChEBI" id="CHEBI:16551"/>
        <dbReference type="ChEBI" id="CHEBI:17925"/>
        <dbReference type="EC" id="3.2.1.28"/>
    </reaction>
</comment>
<evidence type="ECO:0000256" key="1">
    <source>
        <dbReference type="ARBA" id="ARBA00001576"/>
    </source>
</evidence>
<evidence type="ECO:0000256" key="4">
    <source>
        <dbReference type="ARBA" id="ARBA00019905"/>
    </source>
</evidence>
<dbReference type="GO" id="GO:0004555">
    <property type="term" value="F:alpha,alpha-trehalase activity"/>
    <property type="evidence" value="ECO:0007669"/>
    <property type="project" value="UniProtKB-EC"/>
</dbReference>
<evidence type="ECO:0000256" key="5">
    <source>
        <dbReference type="ARBA" id="ARBA00022801"/>
    </source>
</evidence>
<dbReference type="PROSITE" id="PS00928">
    <property type="entry name" value="TREHALASE_2"/>
    <property type="match status" value="1"/>
</dbReference>
<evidence type="ECO:0000256" key="2">
    <source>
        <dbReference type="ARBA" id="ARBA00005615"/>
    </source>
</evidence>
<comment type="caution">
    <text evidence="9">The sequence shown here is derived from an EMBL/GenBank/DDBJ whole genome shotgun (WGS) entry which is preliminary data.</text>
</comment>
<protein>
    <recommendedName>
        <fullName evidence="4 7">Trehalase</fullName>
        <ecNumber evidence="3 7">3.2.1.28</ecNumber>
    </recommendedName>
    <alternativeName>
        <fullName evidence="7">Alpha-trehalose glucohydrolase</fullName>
    </alternativeName>
</protein>
<dbReference type="AlphaFoldDB" id="A0AAV7I5D2"/>
<dbReference type="InterPro" id="IPR008928">
    <property type="entry name" value="6-hairpin_glycosidase_sf"/>
</dbReference>
<reference evidence="9 10" key="1">
    <citation type="journal article" date="2021" name="J. Hered.">
        <title>A chromosome-level genome assembly of the parasitoid wasp, Cotesia glomerata (Hymenoptera: Braconidae).</title>
        <authorList>
            <person name="Pinto B.J."/>
            <person name="Weis J.J."/>
            <person name="Gamble T."/>
            <person name="Ode P.J."/>
            <person name="Paul R."/>
            <person name="Zaspel J.M."/>
        </authorList>
    </citation>
    <scope>NUCLEOTIDE SEQUENCE [LARGE SCALE GENOMIC DNA]</scope>
    <source>
        <strain evidence="9">CgM1</strain>
    </source>
</reference>
<dbReference type="Proteomes" id="UP000826195">
    <property type="component" value="Unassembled WGS sequence"/>
</dbReference>
<dbReference type="GO" id="GO:0005993">
    <property type="term" value="P:trehalose catabolic process"/>
    <property type="evidence" value="ECO:0007669"/>
    <property type="project" value="TreeGrafter"/>
</dbReference>
<dbReference type="InterPro" id="IPR012341">
    <property type="entry name" value="6hp_glycosidase-like_sf"/>
</dbReference>
<dbReference type="PRINTS" id="PR00744">
    <property type="entry name" value="GLHYDRLASE37"/>
</dbReference>
<accession>A0AAV7I5D2</accession>
<proteinExistence type="inferred from homology"/>
<organism evidence="9 10">
    <name type="scientific">Cotesia glomerata</name>
    <name type="common">Lepidopteran parasitic wasp</name>
    <name type="synonym">Apanteles glomeratus</name>
    <dbReference type="NCBI Taxonomy" id="32391"/>
    <lineage>
        <taxon>Eukaryota</taxon>
        <taxon>Metazoa</taxon>
        <taxon>Ecdysozoa</taxon>
        <taxon>Arthropoda</taxon>
        <taxon>Hexapoda</taxon>
        <taxon>Insecta</taxon>
        <taxon>Pterygota</taxon>
        <taxon>Neoptera</taxon>
        <taxon>Endopterygota</taxon>
        <taxon>Hymenoptera</taxon>
        <taxon>Apocrita</taxon>
        <taxon>Ichneumonoidea</taxon>
        <taxon>Braconidae</taxon>
        <taxon>Microgastrinae</taxon>
        <taxon>Cotesia</taxon>
    </lineage>
</organism>
<keyword evidence="8" id="KW-0812">Transmembrane</keyword>
<keyword evidence="10" id="KW-1185">Reference proteome</keyword>
<dbReference type="Gene3D" id="1.50.10.10">
    <property type="match status" value="1"/>
</dbReference>
<name>A0AAV7I5D2_COTGL</name>
<dbReference type="PROSITE" id="PS00927">
    <property type="entry name" value="TREHALASE_1"/>
    <property type="match status" value="1"/>
</dbReference>
<evidence type="ECO:0000256" key="6">
    <source>
        <dbReference type="ARBA" id="ARBA00023295"/>
    </source>
</evidence>
<dbReference type="PANTHER" id="PTHR23403">
    <property type="entry name" value="TREHALASE"/>
    <property type="match status" value="1"/>
</dbReference>
<keyword evidence="8" id="KW-1133">Transmembrane helix</keyword>
<dbReference type="Pfam" id="PF01204">
    <property type="entry name" value="Trehalase"/>
    <property type="match status" value="1"/>
</dbReference>
<evidence type="ECO:0000256" key="7">
    <source>
        <dbReference type="RuleBase" id="RU361180"/>
    </source>
</evidence>
<dbReference type="InterPro" id="IPR001661">
    <property type="entry name" value="Glyco_hydro_37"/>
</dbReference>
<dbReference type="EMBL" id="JAHXZJ010002609">
    <property type="protein sequence ID" value="KAH0541144.1"/>
    <property type="molecule type" value="Genomic_DNA"/>
</dbReference>
<keyword evidence="6 7" id="KW-0326">Glycosidase</keyword>
<feature type="transmembrane region" description="Helical" evidence="8">
    <location>
        <begin position="609"/>
        <end position="630"/>
    </location>
</feature>
<gene>
    <name evidence="9" type="ORF">KQX54_021149</name>
</gene>
<evidence type="ECO:0000256" key="8">
    <source>
        <dbReference type="SAM" id="Phobius"/>
    </source>
</evidence>
<dbReference type="InterPro" id="IPR018232">
    <property type="entry name" value="Glyco_hydro_37_CS"/>
</dbReference>
<dbReference type="EC" id="3.2.1.28" evidence="3 7"/>
<evidence type="ECO:0000313" key="9">
    <source>
        <dbReference type="EMBL" id="KAH0541144.1"/>
    </source>
</evidence>
<dbReference type="PANTHER" id="PTHR23403:SF1">
    <property type="entry name" value="TREHALASE"/>
    <property type="match status" value="1"/>
</dbReference>